<accession>A0A7I0HSR9</accession>
<dbReference type="PANTHER" id="PTHR45138:SF9">
    <property type="entry name" value="DIGUANYLATE CYCLASE DGCM-RELATED"/>
    <property type="match status" value="1"/>
</dbReference>
<dbReference type="SUPFAM" id="SSF55073">
    <property type="entry name" value="Nucleotide cyclase"/>
    <property type="match status" value="1"/>
</dbReference>
<dbReference type="Gene3D" id="2.40.10.220">
    <property type="entry name" value="predicted glycosyltransferase like domains"/>
    <property type="match status" value="1"/>
</dbReference>
<dbReference type="InterPro" id="IPR009875">
    <property type="entry name" value="PilZ_domain"/>
</dbReference>
<dbReference type="PANTHER" id="PTHR45138">
    <property type="entry name" value="REGULATORY COMPONENTS OF SENSORY TRANSDUCTION SYSTEM"/>
    <property type="match status" value="1"/>
</dbReference>
<feature type="domain" description="GGDEF" evidence="3">
    <location>
        <begin position="156"/>
        <end position="285"/>
    </location>
</feature>
<dbReference type="OrthoDB" id="9805474at2"/>
<organism evidence="4 5">
    <name type="scientific">Leptospira bouyouniensis</name>
    <dbReference type="NCBI Taxonomy" id="2484911"/>
    <lineage>
        <taxon>Bacteria</taxon>
        <taxon>Pseudomonadati</taxon>
        <taxon>Spirochaetota</taxon>
        <taxon>Spirochaetia</taxon>
        <taxon>Leptospirales</taxon>
        <taxon>Leptospiraceae</taxon>
        <taxon>Leptospira</taxon>
    </lineage>
</organism>
<reference evidence="4 5" key="1">
    <citation type="journal article" date="2019" name="PLoS Negl. Trop. Dis.">
        <title>Revisiting the worldwide diversity of Leptospira species in the environment.</title>
        <authorList>
            <person name="Vincent A.T."/>
            <person name="Schiettekatte O."/>
            <person name="Bourhy P."/>
            <person name="Veyrier F.J."/>
            <person name="Picardeau M."/>
        </authorList>
    </citation>
    <scope>NUCLEOTIDE SEQUENCE [LARGE SCALE GENOMIC DNA]</scope>
    <source>
        <strain evidence="4 5">201800273</strain>
    </source>
</reference>
<dbReference type="EC" id="2.7.7.65" evidence="1"/>
<evidence type="ECO:0000313" key="5">
    <source>
        <dbReference type="Proteomes" id="UP000297641"/>
    </source>
</evidence>
<dbReference type="GO" id="GO:0052621">
    <property type="term" value="F:diguanylate cyclase activity"/>
    <property type="evidence" value="ECO:0007669"/>
    <property type="project" value="UniProtKB-EC"/>
</dbReference>
<dbReference type="EMBL" id="RQFT01000008">
    <property type="protein sequence ID" value="TGL06545.1"/>
    <property type="molecule type" value="Genomic_DNA"/>
</dbReference>
<dbReference type="Proteomes" id="UP000297641">
    <property type="component" value="Unassembled WGS sequence"/>
</dbReference>
<dbReference type="FunFam" id="3.30.70.270:FF:000001">
    <property type="entry name" value="Diguanylate cyclase domain protein"/>
    <property type="match status" value="1"/>
</dbReference>
<evidence type="ECO:0000256" key="2">
    <source>
        <dbReference type="ARBA" id="ARBA00034247"/>
    </source>
</evidence>
<dbReference type="InterPro" id="IPR029787">
    <property type="entry name" value="Nucleotide_cyclase"/>
</dbReference>
<dbReference type="GO" id="GO:1902201">
    <property type="term" value="P:negative regulation of bacterial-type flagellum-dependent cell motility"/>
    <property type="evidence" value="ECO:0007669"/>
    <property type="project" value="TreeGrafter"/>
</dbReference>
<dbReference type="GO" id="GO:0043709">
    <property type="term" value="P:cell adhesion involved in single-species biofilm formation"/>
    <property type="evidence" value="ECO:0007669"/>
    <property type="project" value="TreeGrafter"/>
</dbReference>
<dbReference type="InterPro" id="IPR000160">
    <property type="entry name" value="GGDEF_dom"/>
</dbReference>
<dbReference type="AlphaFoldDB" id="A0A7I0HSR9"/>
<protein>
    <recommendedName>
        <fullName evidence="1">diguanylate cyclase</fullName>
        <ecNumber evidence="1">2.7.7.65</ecNumber>
    </recommendedName>
</protein>
<dbReference type="Pfam" id="PF00990">
    <property type="entry name" value="GGDEF"/>
    <property type="match status" value="1"/>
</dbReference>
<proteinExistence type="predicted"/>
<dbReference type="GO" id="GO:0005886">
    <property type="term" value="C:plasma membrane"/>
    <property type="evidence" value="ECO:0007669"/>
    <property type="project" value="TreeGrafter"/>
</dbReference>
<dbReference type="SMART" id="SM00267">
    <property type="entry name" value="GGDEF"/>
    <property type="match status" value="1"/>
</dbReference>
<gene>
    <name evidence="4" type="ORF">EHQ43_09045</name>
</gene>
<evidence type="ECO:0000259" key="3">
    <source>
        <dbReference type="PROSITE" id="PS50887"/>
    </source>
</evidence>
<dbReference type="GO" id="GO:0035438">
    <property type="term" value="F:cyclic-di-GMP binding"/>
    <property type="evidence" value="ECO:0007669"/>
    <property type="project" value="InterPro"/>
</dbReference>
<dbReference type="NCBIfam" id="TIGR00254">
    <property type="entry name" value="GGDEF"/>
    <property type="match status" value="1"/>
</dbReference>
<dbReference type="Pfam" id="PF07238">
    <property type="entry name" value="PilZ"/>
    <property type="match status" value="1"/>
</dbReference>
<comment type="catalytic activity">
    <reaction evidence="2">
        <text>2 GTP = 3',3'-c-di-GMP + 2 diphosphate</text>
        <dbReference type="Rhea" id="RHEA:24898"/>
        <dbReference type="ChEBI" id="CHEBI:33019"/>
        <dbReference type="ChEBI" id="CHEBI:37565"/>
        <dbReference type="ChEBI" id="CHEBI:58805"/>
        <dbReference type="EC" id="2.7.7.65"/>
    </reaction>
</comment>
<dbReference type="InterPro" id="IPR050469">
    <property type="entry name" value="Diguanylate_Cyclase"/>
</dbReference>
<dbReference type="Gene3D" id="3.30.70.270">
    <property type="match status" value="1"/>
</dbReference>
<dbReference type="PROSITE" id="PS50887">
    <property type="entry name" value="GGDEF"/>
    <property type="match status" value="1"/>
</dbReference>
<dbReference type="InterPro" id="IPR043128">
    <property type="entry name" value="Rev_trsase/Diguanyl_cyclase"/>
</dbReference>
<name>A0A7I0HSR9_9LEPT</name>
<dbReference type="CDD" id="cd01949">
    <property type="entry name" value="GGDEF"/>
    <property type="match status" value="1"/>
</dbReference>
<evidence type="ECO:0000313" key="4">
    <source>
        <dbReference type="EMBL" id="TGL06545.1"/>
    </source>
</evidence>
<dbReference type="SUPFAM" id="SSF141371">
    <property type="entry name" value="PilZ domain-like"/>
    <property type="match status" value="1"/>
</dbReference>
<dbReference type="RefSeq" id="WP_135740661.1">
    <property type="nucleotide sequence ID" value="NZ_RQFT01000008.1"/>
</dbReference>
<sequence length="400" mass="45684">MIKSQLPPRPTNGRRIEDTIMDLLEEDPNNEELLISKLETSHSFNRDKSQIYSSILKVLTSLDFKESEAKEIWDSVLENQNKLSSCLKRPVGFRVALLDYLIYHNQKIKNPKIIELQLFSETEKLILVDELTRLYNRRHFDTALVREFKQSTRYNLNLSLLVIDIDDFKKINDTYGHLMGDEILKQVANKISTSLRMEDTACRIGGEEFAIIFPQSNESQAFKAAEKLLEACRSIQISGKPVTISGGLVSYPEKVKRCEDMYDLADRALYTAKDSGKNQIVIYSNEKRSSLRFETNLELFCVLPNKTIRSISKNISITGIAFETEDDLALNDSIPVLLRESDSNHEINAKIKVVRKEKIGEKIYSVGAEFVELSHDSKTKLADLYLLHQFKAKTPIGVVV</sequence>
<comment type="caution">
    <text evidence="4">The sequence shown here is derived from an EMBL/GenBank/DDBJ whole genome shotgun (WGS) entry which is preliminary data.</text>
</comment>
<evidence type="ECO:0000256" key="1">
    <source>
        <dbReference type="ARBA" id="ARBA00012528"/>
    </source>
</evidence>